<dbReference type="EMBL" id="JBHLVZ010000003">
    <property type="protein sequence ID" value="MFC0385173.1"/>
    <property type="molecule type" value="Genomic_DNA"/>
</dbReference>
<dbReference type="InterPro" id="IPR050109">
    <property type="entry name" value="HTH-type_TetR-like_transc_reg"/>
</dbReference>
<dbReference type="Pfam" id="PF00440">
    <property type="entry name" value="TetR_N"/>
    <property type="match status" value="1"/>
</dbReference>
<dbReference type="SUPFAM" id="SSF46689">
    <property type="entry name" value="Homeodomain-like"/>
    <property type="match status" value="1"/>
</dbReference>
<dbReference type="InterPro" id="IPR036271">
    <property type="entry name" value="Tet_transcr_reg_TetR-rel_C_sf"/>
</dbReference>
<proteinExistence type="predicted"/>
<reference evidence="4 5" key="1">
    <citation type="submission" date="2024-09" db="EMBL/GenBank/DDBJ databases">
        <authorList>
            <person name="Sun Q."/>
            <person name="Mori K."/>
        </authorList>
    </citation>
    <scope>NUCLEOTIDE SEQUENCE [LARGE SCALE GENOMIC DNA]</scope>
    <source>
        <strain evidence="4 5">CCM 7468</strain>
    </source>
</reference>
<evidence type="ECO:0000256" key="2">
    <source>
        <dbReference type="PROSITE-ProRule" id="PRU00335"/>
    </source>
</evidence>
<evidence type="ECO:0000256" key="1">
    <source>
        <dbReference type="ARBA" id="ARBA00023125"/>
    </source>
</evidence>
<keyword evidence="5" id="KW-1185">Reference proteome</keyword>
<dbReference type="PANTHER" id="PTHR30055:SF226">
    <property type="entry name" value="HTH-TYPE TRANSCRIPTIONAL REGULATOR PKSA"/>
    <property type="match status" value="1"/>
</dbReference>
<comment type="caution">
    <text evidence="4">The sequence shown here is derived from an EMBL/GenBank/DDBJ whole genome shotgun (WGS) entry which is preliminary data.</text>
</comment>
<evidence type="ECO:0000313" key="4">
    <source>
        <dbReference type="EMBL" id="MFC0385173.1"/>
    </source>
</evidence>
<dbReference type="InterPro" id="IPR009057">
    <property type="entry name" value="Homeodomain-like_sf"/>
</dbReference>
<dbReference type="Proteomes" id="UP001589789">
    <property type="component" value="Unassembled WGS sequence"/>
</dbReference>
<accession>A0ABV6INI0</accession>
<evidence type="ECO:0000313" key="5">
    <source>
        <dbReference type="Proteomes" id="UP001589789"/>
    </source>
</evidence>
<feature type="domain" description="HTH tetR-type" evidence="3">
    <location>
        <begin position="16"/>
        <end position="76"/>
    </location>
</feature>
<dbReference type="PROSITE" id="PS50977">
    <property type="entry name" value="HTH_TETR_2"/>
    <property type="match status" value="1"/>
</dbReference>
<dbReference type="RefSeq" id="WP_377049328.1">
    <property type="nucleotide sequence ID" value="NZ_JBHLVZ010000003.1"/>
</dbReference>
<dbReference type="PRINTS" id="PR00455">
    <property type="entry name" value="HTHTETR"/>
</dbReference>
<sequence length="221" mass="25287">MRERHTGKSRRELNKEDKLERIKEAAFHLFSTRGYDDTTTREIAARAGVGMGTVFVYAETKRDLLFLIVNDDLEACVDVARHVRNAGLSLYDTLIAILRIHYEYFHRTPTVSRAALREMYFYQTGKQSERFIRRRDSLGQLLEDLVASAMEARLIHTVETAGCVAATIFAVYQVHVRRWLAEETTSIDAALEDLGRQIQVVMNGLSPHPDVFRSEQSLARP</sequence>
<evidence type="ECO:0000259" key="3">
    <source>
        <dbReference type="PROSITE" id="PS50977"/>
    </source>
</evidence>
<name>A0ABV6INI0_9PROT</name>
<protein>
    <submittedName>
        <fullName evidence="4">TetR/AcrR family transcriptional regulator</fullName>
    </submittedName>
</protein>
<keyword evidence="1 2" id="KW-0238">DNA-binding</keyword>
<dbReference type="Gene3D" id="1.10.357.10">
    <property type="entry name" value="Tetracycline Repressor, domain 2"/>
    <property type="match status" value="1"/>
</dbReference>
<dbReference type="SUPFAM" id="SSF48498">
    <property type="entry name" value="Tetracyclin repressor-like, C-terminal domain"/>
    <property type="match status" value="1"/>
</dbReference>
<dbReference type="InterPro" id="IPR001647">
    <property type="entry name" value="HTH_TetR"/>
</dbReference>
<dbReference type="PANTHER" id="PTHR30055">
    <property type="entry name" value="HTH-TYPE TRANSCRIPTIONAL REGULATOR RUTR"/>
    <property type="match status" value="1"/>
</dbReference>
<feature type="DNA-binding region" description="H-T-H motif" evidence="2">
    <location>
        <begin position="39"/>
        <end position="58"/>
    </location>
</feature>
<organism evidence="4 5">
    <name type="scientific">Muricoccus vinaceus</name>
    <dbReference type="NCBI Taxonomy" id="424704"/>
    <lineage>
        <taxon>Bacteria</taxon>
        <taxon>Pseudomonadati</taxon>
        <taxon>Pseudomonadota</taxon>
        <taxon>Alphaproteobacteria</taxon>
        <taxon>Acetobacterales</taxon>
        <taxon>Roseomonadaceae</taxon>
        <taxon>Muricoccus</taxon>
    </lineage>
</organism>
<gene>
    <name evidence="4" type="ORF">ACFFIC_06355</name>
</gene>